<comment type="caution">
    <text evidence="2">The sequence shown here is derived from an EMBL/GenBank/DDBJ whole genome shotgun (WGS) entry which is preliminary data.</text>
</comment>
<keyword evidence="3" id="KW-1185">Reference proteome</keyword>
<evidence type="ECO:0000256" key="1">
    <source>
        <dbReference type="SAM" id="MobiDB-lite"/>
    </source>
</evidence>
<sequence length="65" mass="7086">MKAQFNSALKKLTRSEQSKVMGGERETKPKGTNNGSGNGTISVDCIERQKLSLPSIDICPEHILL</sequence>
<organism evidence="2 3">
    <name type="scientific">Chryseobacterium defluvii</name>
    <dbReference type="NCBI Taxonomy" id="160396"/>
    <lineage>
        <taxon>Bacteria</taxon>
        <taxon>Pseudomonadati</taxon>
        <taxon>Bacteroidota</taxon>
        <taxon>Flavobacteriia</taxon>
        <taxon>Flavobacteriales</taxon>
        <taxon>Weeksellaceae</taxon>
        <taxon>Chryseobacterium group</taxon>
        <taxon>Chryseobacterium</taxon>
    </lineage>
</organism>
<dbReference type="AlphaFoldDB" id="A0A840KGJ4"/>
<dbReference type="Proteomes" id="UP000592180">
    <property type="component" value="Unassembled WGS sequence"/>
</dbReference>
<protein>
    <submittedName>
        <fullName evidence="2">Uncharacterized protein</fullName>
    </submittedName>
</protein>
<accession>A0A840KGJ4</accession>
<name>A0A840KGJ4_9FLAO</name>
<gene>
    <name evidence="2" type="ORF">HNP38_001314</name>
</gene>
<evidence type="ECO:0000313" key="2">
    <source>
        <dbReference type="EMBL" id="MBB4806042.1"/>
    </source>
</evidence>
<dbReference type="EMBL" id="JACHLE010000001">
    <property type="protein sequence ID" value="MBB4806042.1"/>
    <property type="molecule type" value="Genomic_DNA"/>
</dbReference>
<feature type="region of interest" description="Disordered" evidence="1">
    <location>
        <begin position="1"/>
        <end position="41"/>
    </location>
</feature>
<proteinExistence type="predicted"/>
<feature type="compositionally biased region" description="Basic and acidic residues" evidence="1">
    <location>
        <begin position="13"/>
        <end position="29"/>
    </location>
</feature>
<evidence type="ECO:0000313" key="3">
    <source>
        <dbReference type="Proteomes" id="UP000592180"/>
    </source>
</evidence>
<dbReference type="RefSeq" id="WP_184186312.1">
    <property type="nucleotide sequence ID" value="NZ_JACHLE010000001.1"/>
</dbReference>
<reference evidence="2 3" key="1">
    <citation type="submission" date="2020-08" db="EMBL/GenBank/DDBJ databases">
        <title>Functional genomics of gut bacteria from endangered species of beetles.</title>
        <authorList>
            <person name="Carlos-Shanley C."/>
        </authorList>
    </citation>
    <scope>NUCLEOTIDE SEQUENCE [LARGE SCALE GENOMIC DNA]</scope>
    <source>
        <strain evidence="2 3">S00151</strain>
    </source>
</reference>